<organism evidence="1 2">
    <name type="scientific">Lachnoanaerobaculum saburreum</name>
    <dbReference type="NCBI Taxonomy" id="467210"/>
    <lineage>
        <taxon>Bacteria</taxon>
        <taxon>Bacillati</taxon>
        <taxon>Bacillota</taxon>
        <taxon>Clostridia</taxon>
        <taxon>Lachnospirales</taxon>
        <taxon>Lachnospiraceae</taxon>
        <taxon>Lachnoanaerobaculum</taxon>
    </lineage>
</organism>
<dbReference type="STRING" id="467210.HMPREF1866_01889"/>
<proteinExistence type="predicted"/>
<comment type="caution">
    <text evidence="1">The sequence shown here is derived from an EMBL/GenBank/DDBJ whole genome shotgun (WGS) entry which is preliminary data.</text>
</comment>
<name>A0A133ZLV1_9FIRM</name>
<keyword evidence="2" id="KW-1185">Reference proteome</keyword>
<dbReference type="Proteomes" id="UP000070394">
    <property type="component" value="Unassembled WGS sequence"/>
</dbReference>
<evidence type="ECO:0008006" key="3">
    <source>
        <dbReference type="Google" id="ProtNLM"/>
    </source>
</evidence>
<accession>A0A133ZLV1</accession>
<dbReference type="AlphaFoldDB" id="A0A133ZLV1"/>
<gene>
    <name evidence="1" type="ORF">HMPREF1866_01889</name>
</gene>
<dbReference type="EMBL" id="LSDA01000102">
    <property type="protein sequence ID" value="KXB56381.1"/>
    <property type="molecule type" value="Genomic_DNA"/>
</dbReference>
<sequence>MQAQGIISTLVLTVNDGILSISEAAKRADMSEESFKEYLES</sequence>
<protein>
    <recommendedName>
        <fullName evidence="3">HTH araC/xylS-type domain-containing protein</fullName>
    </recommendedName>
</protein>
<evidence type="ECO:0000313" key="2">
    <source>
        <dbReference type="Proteomes" id="UP000070394"/>
    </source>
</evidence>
<dbReference type="PATRIC" id="fig|467210.3.peg.1870"/>
<evidence type="ECO:0000313" key="1">
    <source>
        <dbReference type="EMBL" id="KXB56381.1"/>
    </source>
</evidence>
<reference evidence="2" key="1">
    <citation type="submission" date="2016-01" db="EMBL/GenBank/DDBJ databases">
        <authorList>
            <person name="Mitreva M."/>
            <person name="Pepin K.H."/>
            <person name="Mihindukulasuriya K.A."/>
            <person name="Fulton R."/>
            <person name="Fronick C."/>
            <person name="O'Laughlin M."/>
            <person name="Miner T."/>
            <person name="Herter B."/>
            <person name="Rosa B.A."/>
            <person name="Cordes M."/>
            <person name="Tomlinson C."/>
            <person name="Wollam A."/>
            <person name="Palsikar V.B."/>
            <person name="Mardis E.R."/>
            <person name="Wilson R.K."/>
        </authorList>
    </citation>
    <scope>NUCLEOTIDE SEQUENCE [LARGE SCALE GENOMIC DNA]</scope>
    <source>
        <strain evidence="2">DNF00896</strain>
    </source>
</reference>